<dbReference type="Proteomes" id="UP000305267">
    <property type="component" value="Unassembled WGS sequence"/>
</dbReference>
<proteinExistence type="predicted"/>
<feature type="transmembrane region" description="Helical" evidence="2">
    <location>
        <begin position="57"/>
        <end position="76"/>
    </location>
</feature>
<dbReference type="Pfam" id="PF05675">
    <property type="entry name" value="DUF817"/>
    <property type="match status" value="1"/>
</dbReference>
<dbReference type="AlphaFoldDB" id="A0A5C4LFH3"/>
<dbReference type="EMBL" id="VDDA01000012">
    <property type="protein sequence ID" value="TNC10439.1"/>
    <property type="molecule type" value="Genomic_DNA"/>
</dbReference>
<feature type="transmembrane region" description="Helical" evidence="2">
    <location>
        <begin position="272"/>
        <end position="289"/>
    </location>
</feature>
<feature type="transmembrane region" description="Helical" evidence="2">
    <location>
        <begin position="232"/>
        <end position="252"/>
    </location>
</feature>
<keyword evidence="2" id="KW-1133">Transmembrane helix</keyword>
<evidence type="ECO:0000313" key="4">
    <source>
        <dbReference type="Proteomes" id="UP000305267"/>
    </source>
</evidence>
<accession>A0A5C4LFH3</accession>
<gene>
    <name evidence="3" type="ORF">FF100_22470</name>
</gene>
<evidence type="ECO:0000256" key="2">
    <source>
        <dbReference type="SAM" id="Phobius"/>
    </source>
</evidence>
<name>A0A5C4LFH3_9HYPH</name>
<keyword evidence="4" id="KW-1185">Reference proteome</keyword>
<sequence>MPATLPGRQPSDSAARLWAPLAGFAAREERLGAWAEARGPVWAKFYEFLRFGVKQGWACLFGGALCGLLILTHLAWPAGAPVARYDALTLAAIAIQVAMLAFRLETWEEAKVILVFHAVGTAMELFKTAMGSWVYPEPSWLRLGGVPLFTGFLYASVGSYLARVWRLFDFRFTRHPPLWTLVVLSLAIYVNFFTQHAVTDLRLVLFAGAAALFGPCVIHFRVWRAYRRMPLLLSLLLVTLFIWFAENIGTATRGWIYPHQAAGWAAVSPQTFGSWFLLMIISYTLVALASRPARLSDPGAAIDAAPVPPTSPTAMAEPRPAGSFPE</sequence>
<reference evidence="3 4" key="1">
    <citation type="submission" date="2019-06" db="EMBL/GenBank/DDBJ databases">
        <title>Genome of Methylobacterium sp. 17Sr1-39.</title>
        <authorList>
            <person name="Seo T."/>
        </authorList>
    </citation>
    <scope>NUCLEOTIDE SEQUENCE [LARGE SCALE GENOMIC DNA]</scope>
    <source>
        <strain evidence="3 4">17Sr1-39</strain>
    </source>
</reference>
<feature type="transmembrane region" description="Helical" evidence="2">
    <location>
        <begin position="177"/>
        <end position="195"/>
    </location>
</feature>
<evidence type="ECO:0000256" key="1">
    <source>
        <dbReference type="SAM" id="MobiDB-lite"/>
    </source>
</evidence>
<feature type="transmembrane region" description="Helical" evidence="2">
    <location>
        <begin position="82"/>
        <end position="102"/>
    </location>
</feature>
<protein>
    <submittedName>
        <fullName evidence="3">DUF817 domain-containing protein</fullName>
    </submittedName>
</protein>
<feature type="transmembrane region" description="Helical" evidence="2">
    <location>
        <begin position="146"/>
        <end position="165"/>
    </location>
</feature>
<organism evidence="3 4">
    <name type="scientific">Methylobacterium terricola</name>
    <dbReference type="NCBI Taxonomy" id="2583531"/>
    <lineage>
        <taxon>Bacteria</taxon>
        <taxon>Pseudomonadati</taxon>
        <taxon>Pseudomonadota</taxon>
        <taxon>Alphaproteobacteria</taxon>
        <taxon>Hyphomicrobiales</taxon>
        <taxon>Methylobacteriaceae</taxon>
        <taxon>Methylobacterium</taxon>
    </lineage>
</organism>
<dbReference type="RefSeq" id="WP_139037997.1">
    <property type="nucleotide sequence ID" value="NZ_VDDA01000012.1"/>
</dbReference>
<feature type="transmembrane region" description="Helical" evidence="2">
    <location>
        <begin position="201"/>
        <end position="220"/>
    </location>
</feature>
<feature type="transmembrane region" description="Helical" evidence="2">
    <location>
        <begin position="114"/>
        <end position="134"/>
    </location>
</feature>
<keyword evidence="2" id="KW-0812">Transmembrane</keyword>
<dbReference type="InterPro" id="IPR008535">
    <property type="entry name" value="DUF817"/>
</dbReference>
<feature type="region of interest" description="Disordered" evidence="1">
    <location>
        <begin position="303"/>
        <end position="326"/>
    </location>
</feature>
<evidence type="ECO:0000313" key="3">
    <source>
        <dbReference type="EMBL" id="TNC10439.1"/>
    </source>
</evidence>
<keyword evidence="2" id="KW-0472">Membrane</keyword>
<dbReference type="OrthoDB" id="1550598at2"/>
<comment type="caution">
    <text evidence="3">The sequence shown here is derived from an EMBL/GenBank/DDBJ whole genome shotgun (WGS) entry which is preliminary data.</text>
</comment>